<dbReference type="Pfam" id="PF17678">
    <property type="entry name" value="Glyco_hydro_92N"/>
    <property type="match status" value="1"/>
</dbReference>
<dbReference type="AlphaFoldDB" id="A0A3E0VDY6"/>
<feature type="region of interest" description="Disordered" evidence="1">
    <location>
        <begin position="278"/>
        <end position="314"/>
    </location>
</feature>
<dbReference type="Gene3D" id="2.70.98.10">
    <property type="match status" value="1"/>
</dbReference>
<dbReference type="InterPro" id="IPR041371">
    <property type="entry name" value="GH92_N"/>
</dbReference>
<feature type="domain" description="Glycosyl hydrolase family 92 N-terminal" evidence="3">
    <location>
        <begin position="4"/>
        <end position="169"/>
    </location>
</feature>
<dbReference type="InterPro" id="IPR014718">
    <property type="entry name" value="GH-type_carb-bd"/>
</dbReference>
<dbReference type="GO" id="GO:0030246">
    <property type="term" value="F:carbohydrate binding"/>
    <property type="evidence" value="ECO:0007669"/>
    <property type="project" value="InterPro"/>
</dbReference>
<evidence type="ECO:0000313" key="5">
    <source>
        <dbReference type="Proteomes" id="UP000256709"/>
    </source>
</evidence>
<dbReference type="OrthoDB" id="9804511at2"/>
<dbReference type="RefSeq" id="WP_116284118.1">
    <property type="nucleotide sequence ID" value="NZ_NBXA01000026.1"/>
</dbReference>
<feature type="region of interest" description="Disordered" evidence="1">
    <location>
        <begin position="742"/>
        <end position="777"/>
    </location>
</feature>
<comment type="caution">
    <text evidence="4">The sequence shown here is derived from an EMBL/GenBank/DDBJ whole genome shotgun (WGS) entry which is preliminary data.</text>
</comment>
<dbReference type="EMBL" id="NBXA01000026">
    <property type="protein sequence ID" value="RFA07580.1"/>
    <property type="molecule type" value="Genomic_DNA"/>
</dbReference>
<reference evidence="4 5" key="1">
    <citation type="submission" date="2017-04" db="EMBL/GenBank/DDBJ databases">
        <title>Comparative genome analysis of Subtercola boreus.</title>
        <authorList>
            <person name="Cho Y.-J."/>
            <person name="Cho A."/>
            <person name="Kim O.-S."/>
            <person name="Lee J.-I."/>
        </authorList>
    </citation>
    <scope>NUCLEOTIDE SEQUENCE [LARGE SCALE GENOMIC DNA]</scope>
    <source>
        <strain evidence="4 5">P27444</strain>
    </source>
</reference>
<evidence type="ECO:0000313" key="4">
    <source>
        <dbReference type="EMBL" id="RFA07580.1"/>
    </source>
</evidence>
<dbReference type="PANTHER" id="PTHR12143">
    <property type="entry name" value="PEPTIDE N-GLYCANASE PNGASE -RELATED"/>
    <property type="match status" value="1"/>
</dbReference>
<gene>
    <name evidence="4" type="ORF">B7R21_15455</name>
</gene>
<evidence type="ECO:0000256" key="1">
    <source>
        <dbReference type="SAM" id="MobiDB-lite"/>
    </source>
</evidence>
<name>A0A3E0VDY6_9MICO</name>
<dbReference type="InterPro" id="IPR012939">
    <property type="entry name" value="Glyco_hydro_92"/>
</dbReference>
<dbReference type="Gene3D" id="3.30.2080.10">
    <property type="entry name" value="GH92 mannosidase domain"/>
    <property type="match status" value="1"/>
</dbReference>
<dbReference type="GO" id="GO:0005829">
    <property type="term" value="C:cytosol"/>
    <property type="evidence" value="ECO:0007669"/>
    <property type="project" value="TreeGrafter"/>
</dbReference>
<evidence type="ECO:0000259" key="3">
    <source>
        <dbReference type="Pfam" id="PF17678"/>
    </source>
</evidence>
<dbReference type="GO" id="GO:0000224">
    <property type="term" value="F:peptide-N4-(N-acetyl-beta-glucosaminyl)asparagine amidase activity"/>
    <property type="evidence" value="ECO:0007669"/>
    <property type="project" value="TreeGrafter"/>
</dbReference>
<dbReference type="InterPro" id="IPR008928">
    <property type="entry name" value="6-hairpin_glycosidase_sf"/>
</dbReference>
<keyword evidence="4" id="KW-0378">Hydrolase</keyword>
<dbReference type="GO" id="GO:0005975">
    <property type="term" value="P:carbohydrate metabolic process"/>
    <property type="evidence" value="ECO:0007669"/>
    <property type="project" value="InterPro"/>
</dbReference>
<protein>
    <submittedName>
        <fullName evidence="4">Glycoside hydrolase</fullName>
    </submittedName>
</protein>
<proteinExistence type="predicted"/>
<dbReference type="Gene3D" id="1.20.1610.10">
    <property type="entry name" value="alpha-1,2-mannosidases domains"/>
    <property type="match status" value="1"/>
</dbReference>
<dbReference type="Pfam" id="PF07971">
    <property type="entry name" value="Glyco_hydro_92"/>
    <property type="match status" value="1"/>
</dbReference>
<feature type="compositionally biased region" description="Low complexity" evidence="1">
    <location>
        <begin position="747"/>
        <end position="777"/>
    </location>
</feature>
<dbReference type="GO" id="GO:0006516">
    <property type="term" value="P:glycoprotein catabolic process"/>
    <property type="evidence" value="ECO:0007669"/>
    <property type="project" value="TreeGrafter"/>
</dbReference>
<sequence>MIDHVDPFIGTDPTALPAPTGLAATWWWPKPQIGNTHPGATHPLGMVSACAYSGAYPTGYGRYDLSLEGVPSTIHDTQLASGFTHFQQSGTGAIRKYYNYFRVTPMVEPLDVLGRTWQLSDELAEPGWYSATLDSGVTAELTVGPKSAVHRYTFPRHRNARVVIDFSQGGLAIPYGSTLPLRAHLESVGIGRAAGQIVVEGAPLSVYIECDSPQWRQMLWYDRRLMPGGTRLDFDHIRPTTLRPFGLMWAGPSEPGDVIELRIGFSLRGVEQAKQNLFDDVGSGSSTGAGAGSGTGTGSSTAPTSRFESRRERTRKTWRKHLKLITVETPSKERRAVFATALYHSLVKPCLAPNESPFWPADGAFAFDISTMWDIYRTQLPLLTALVPERAVELANALLTICEEEGNFPIGYRMARGSDRFSRQASALAHTFLADLCQLGLPGIDWNGALVHMSDDLRRTYGEEFLQRGVTHPITHTLDLAFGYWCTARVAKHVGDTALADQFAELATRWRNAFDETSGLLKESTYYEGTLYNYSFRLLHDMASRIPLSGGTEAFVRQLDDFFGFGAEPVIQPGLRPPADELLAGYALGRFEGLNNEPDMDAPWAYHYAGRPDRTAEVVHNVIHQMFGIGRGGLPGNDDSGGLSSWYVWASLGLFPVAGQNLFLVNAPSFEAASIRLGANTFTIRTEGFVEPAPTSAQDAAPAAVQYVQSARFNDEPLARSWIRATDLHRGGELVIVLGPEPSEWGTTELPPSTTLLPTASAPSPASRPLHLATLQE</sequence>
<evidence type="ECO:0000259" key="2">
    <source>
        <dbReference type="Pfam" id="PF07971"/>
    </source>
</evidence>
<dbReference type="SUPFAM" id="SSF48208">
    <property type="entry name" value="Six-hairpin glycosidases"/>
    <property type="match status" value="1"/>
</dbReference>
<feature type="compositionally biased region" description="Gly residues" evidence="1">
    <location>
        <begin position="285"/>
        <end position="297"/>
    </location>
</feature>
<dbReference type="PANTHER" id="PTHR12143:SF43">
    <property type="entry name" value="PUTATIVE-RELATED"/>
    <property type="match status" value="1"/>
</dbReference>
<accession>A0A3E0VDY6</accession>
<dbReference type="Gene3D" id="1.20.1050.60">
    <property type="entry name" value="alpha-1,2-mannosidase"/>
    <property type="match status" value="1"/>
</dbReference>
<dbReference type="InterPro" id="IPR050883">
    <property type="entry name" value="PNGase"/>
</dbReference>
<feature type="domain" description="Glycosyl hydrolase family 92" evidence="2">
    <location>
        <begin position="303"/>
        <end position="739"/>
    </location>
</feature>
<organism evidence="4 5">
    <name type="scientific">Subtercola boreus</name>
    <dbReference type="NCBI Taxonomy" id="120213"/>
    <lineage>
        <taxon>Bacteria</taxon>
        <taxon>Bacillati</taxon>
        <taxon>Actinomycetota</taxon>
        <taxon>Actinomycetes</taxon>
        <taxon>Micrococcales</taxon>
        <taxon>Microbacteriaceae</taxon>
        <taxon>Subtercola</taxon>
    </lineage>
</organism>
<dbReference type="Proteomes" id="UP000256709">
    <property type="component" value="Unassembled WGS sequence"/>
</dbReference>